<dbReference type="EMBL" id="JAXCEH010000005">
    <property type="protein sequence ID" value="MFA1554157.1"/>
    <property type="molecule type" value="Genomic_DNA"/>
</dbReference>
<comment type="caution">
    <text evidence="1">The sequence shown here is derived from an EMBL/GenBank/DDBJ whole genome shotgun (WGS) entry which is preliminary data.</text>
</comment>
<protein>
    <recommendedName>
        <fullName evidence="3">SRPBCC family protein</fullName>
    </recommendedName>
</protein>
<accession>A0ABV4QY27</accession>
<sequence>MPSDATAERFEFAFERRLARPLSLLGIRPDTCRLLLAPSWLEVRFGPWKVRTPLDNVAGAEITGPYSVWKVTGARMSMADRGLTFGTSTERGVCIRFHRPVRGIEPTGLLRHPGLTLTLADPSTVARRLQDLAAARR</sequence>
<evidence type="ECO:0008006" key="3">
    <source>
        <dbReference type="Google" id="ProtNLM"/>
    </source>
</evidence>
<reference evidence="1 2" key="1">
    <citation type="submission" date="2023-11" db="EMBL/GenBank/DDBJ databases">
        <title>Actinomadura monticuli sp. nov., isolated from volcanic ash.</title>
        <authorList>
            <person name="Lee S.D."/>
            <person name="Yang H."/>
            <person name="Kim I.S."/>
        </authorList>
    </citation>
    <scope>NUCLEOTIDE SEQUENCE [LARGE SCALE GENOMIC DNA]</scope>
    <source>
        <strain evidence="1 2">DSM 45346</strain>
    </source>
</reference>
<gene>
    <name evidence="1" type="ORF">SM436_10715</name>
</gene>
<keyword evidence="2" id="KW-1185">Reference proteome</keyword>
<dbReference type="RefSeq" id="WP_371940548.1">
    <property type="nucleotide sequence ID" value="NZ_JAXCEH010000005.1"/>
</dbReference>
<dbReference type="Proteomes" id="UP001569904">
    <property type="component" value="Unassembled WGS sequence"/>
</dbReference>
<name>A0ABV4QY27_9ACTN</name>
<evidence type="ECO:0000313" key="2">
    <source>
        <dbReference type="Proteomes" id="UP001569904"/>
    </source>
</evidence>
<proteinExistence type="predicted"/>
<organism evidence="1 2">
    <name type="scientific">Actinomadura chokoriensis</name>
    <dbReference type="NCBI Taxonomy" id="454156"/>
    <lineage>
        <taxon>Bacteria</taxon>
        <taxon>Bacillati</taxon>
        <taxon>Actinomycetota</taxon>
        <taxon>Actinomycetes</taxon>
        <taxon>Streptosporangiales</taxon>
        <taxon>Thermomonosporaceae</taxon>
        <taxon>Actinomadura</taxon>
    </lineage>
</organism>
<evidence type="ECO:0000313" key="1">
    <source>
        <dbReference type="EMBL" id="MFA1554157.1"/>
    </source>
</evidence>